<keyword evidence="4 6" id="KW-0472">Membrane</keyword>
<dbReference type="AlphaFoldDB" id="A0AAN5IDT9"/>
<evidence type="ECO:0008006" key="9">
    <source>
        <dbReference type="Google" id="ProtNLM"/>
    </source>
</evidence>
<evidence type="ECO:0000256" key="4">
    <source>
        <dbReference type="ARBA" id="ARBA00023136"/>
    </source>
</evidence>
<dbReference type="Pfam" id="PF00335">
    <property type="entry name" value="Tetraspanin"/>
    <property type="match status" value="1"/>
</dbReference>
<keyword evidence="8" id="KW-1185">Reference proteome</keyword>
<evidence type="ECO:0000256" key="3">
    <source>
        <dbReference type="ARBA" id="ARBA00022989"/>
    </source>
</evidence>
<feature type="compositionally biased region" description="Basic and acidic residues" evidence="5">
    <location>
        <begin position="297"/>
        <end position="323"/>
    </location>
</feature>
<keyword evidence="2 6" id="KW-0812">Transmembrane</keyword>
<feature type="transmembrane region" description="Helical" evidence="6">
    <location>
        <begin position="253"/>
        <end position="274"/>
    </location>
</feature>
<dbReference type="PANTHER" id="PTHR19282:SF477">
    <property type="entry name" value="TETRASPANIN"/>
    <property type="match status" value="1"/>
</dbReference>
<gene>
    <name evidence="7" type="ORF">PMAYCL1PPCAC_31094</name>
</gene>
<evidence type="ECO:0000256" key="5">
    <source>
        <dbReference type="SAM" id="MobiDB-lite"/>
    </source>
</evidence>
<dbReference type="InterPro" id="IPR008952">
    <property type="entry name" value="Tetraspanin_EC2_sf"/>
</dbReference>
<dbReference type="SUPFAM" id="SSF48652">
    <property type="entry name" value="Tetraspanin"/>
    <property type="match status" value="1"/>
</dbReference>
<dbReference type="EMBL" id="BTRK01000006">
    <property type="protein sequence ID" value="GMR60899.1"/>
    <property type="molecule type" value="Genomic_DNA"/>
</dbReference>
<evidence type="ECO:0000313" key="7">
    <source>
        <dbReference type="EMBL" id="GMR60899.1"/>
    </source>
</evidence>
<feature type="compositionally biased region" description="Basic and acidic residues" evidence="5">
    <location>
        <begin position="279"/>
        <end position="289"/>
    </location>
</feature>
<proteinExistence type="predicted"/>
<protein>
    <recommendedName>
        <fullName evidence="9">Tetraspanin</fullName>
    </recommendedName>
</protein>
<keyword evidence="3 6" id="KW-1133">Transmembrane helix</keyword>
<dbReference type="Proteomes" id="UP001328107">
    <property type="component" value="Unassembled WGS sequence"/>
</dbReference>
<evidence type="ECO:0000313" key="8">
    <source>
        <dbReference type="Proteomes" id="UP001328107"/>
    </source>
</evidence>
<organism evidence="7 8">
    <name type="scientific">Pristionchus mayeri</name>
    <dbReference type="NCBI Taxonomy" id="1317129"/>
    <lineage>
        <taxon>Eukaryota</taxon>
        <taxon>Metazoa</taxon>
        <taxon>Ecdysozoa</taxon>
        <taxon>Nematoda</taxon>
        <taxon>Chromadorea</taxon>
        <taxon>Rhabditida</taxon>
        <taxon>Rhabditina</taxon>
        <taxon>Diplogasteromorpha</taxon>
        <taxon>Diplogasteroidea</taxon>
        <taxon>Neodiplogasteridae</taxon>
        <taxon>Pristionchus</taxon>
    </lineage>
</organism>
<evidence type="ECO:0000256" key="1">
    <source>
        <dbReference type="ARBA" id="ARBA00004141"/>
    </source>
</evidence>
<feature type="transmembrane region" description="Helical" evidence="6">
    <location>
        <begin position="43"/>
        <end position="67"/>
    </location>
</feature>
<dbReference type="PRINTS" id="PR00259">
    <property type="entry name" value="TMFOUR"/>
</dbReference>
<dbReference type="FunFam" id="1.10.1450.10:FF:000028">
    <property type="entry name" value="Tetraspanin"/>
    <property type="match status" value="1"/>
</dbReference>
<feature type="region of interest" description="Disordered" evidence="5">
    <location>
        <begin position="279"/>
        <end position="323"/>
    </location>
</feature>
<dbReference type="PANTHER" id="PTHR19282">
    <property type="entry name" value="TETRASPANIN"/>
    <property type="match status" value="1"/>
</dbReference>
<comment type="caution">
    <text evidence="7">The sequence shown here is derived from an EMBL/GenBank/DDBJ whole genome shotgun (WGS) entry which is preliminary data.</text>
</comment>
<feature type="transmembrane region" description="Helical" evidence="6">
    <location>
        <begin position="79"/>
        <end position="107"/>
    </location>
</feature>
<evidence type="ECO:0000256" key="6">
    <source>
        <dbReference type="SAM" id="Phobius"/>
    </source>
</evidence>
<comment type="subcellular location">
    <subcellularLocation>
        <location evidence="1">Membrane</location>
        <topology evidence="1">Multi-pass membrane protein</topology>
    </subcellularLocation>
</comment>
<dbReference type="InterPro" id="IPR018499">
    <property type="entry name" value="Tetraspanin/Peripherin"/>
</dbReference>
<dbReference type="GO" id="GO:0005886">
    <property type="term" value="C:plasma membrane"/>
    <property type="evidence" value="ECO:0007669"/>
    <property type="project" value="TreeGrafter"/>
</dbReference>
<name>A0AAN5IDT9_9BILA</name>
<evidence type="ECO:0000256" key="2">
    <source>
        <dbReference type="ARBA" id="ARBA00022692"/>
    </source>
</evidence>
<sequence>VPCSRRNVLTTAANRPILDERMNSLLNGSPRQSGGLAARKTSIFCIANCFLLVVGVCALIVGIWLYLEKNDFVDLTPSSFSALSAAGLCAFSGATIAIISAVGFIAVSIEGRCLLITYTCFVILLILIQSVTGLTGFMYKESTREKIRHDLLSNINRRTATTRAGRIIRLNVSWDHLHESLECCGVDGPSDWYNNTQWPRNEFVPDSCCDPQKFNGSMHFCGKIRNTSLWFKQGCYEVFADWLFHHVHVVSGLSFFLIATEIWVLGATFMVLCLKSPMKEERTPSEKSRSRSSSYRYDSERDSVLEGQDEHELSEHELEPIHR</sequence>
<feature type="transmembrane region" description="Helical" evidence="6">
    <location>
        <begin position="114"/>
        <end position="139"/>
    </location>
</feature>
<reference evidence="8" key="1">
    <citation type="submission" date="2022-10" db="EMBL/GenBank/DDBJ databases">
        <title>Genome assembly of Pristionchus species.</title>
        <authorList>
            <person name="Yoshida K."/>
            <person name="Sommer R.J."/>
        </authorList>
    </citation>
    <scope>NUCLEOTIDE SEQUENCE [LARGE SCALE GENOMIC DNA]</scope>
    <source>
        <strain evidence="8">RS5460</strain>
    </source>
</reference>
<accession>A0AAN5IDT9</accession>
<dbReference type="Gene3D" id="1.10.1450.10">
    <property type="entry name" value="Tetraspanin"/>
    <property type="match status" value="1"/>
</dbReference>
<feature type="non-terminal residue" evidence="7">
    <location>
        <position position="1"/>
    </location>
</feature>